<keyword evidence="4" id="KW-1185">Reference proteome</keyword>
<name>A0AAW1XHU6_RUBAR</name>
<keyword evidence="1" id="KW-0732">Signal</keyword>
<accession>A0AAW1XHU6</accession>
<feature type="chain" id="PRO_5044718048" evidence="1">
    <location>
        <begin position="26"/>
        <end position="100"/>
    </location>
</feature>
<comment type="caution">
    <text evidence="3">The sequence shown here is derived from an EMBL/GenBank/DDBJ whole genome shotgun (WGS) entry which is preliminary data.</text>
</comment>
<dbReference type="InterPro" id="IPR033249">
    <property type="entry name" value="CLE_plant"/>
</dbReference>
<dbReference type="PANTHER" id="PTHR34545">
    <property type="entry name" value="CLAVATA3/ESR (CLE)-RELATED PROTEIN 22"/>
    <property type="match status" value="1"/>
</dbReference>
<reference evidence="3 4" key="1">
    <citation type="journal article" date="2023" name="G3 (Bethesda)">
        <title>A chromosome-length genome assembly and annotation of blackberry (Rubus argutus, cv. 'Hillquist').</title>
        <authorList>
            <person name="Bruna T."/>
            <person name="Aryal R."/>
            <person name="Dudchenko O."/>
            <person name="Sargent D.J."/>
            <person name="Mead D."/>
            <person name="Buti M."/>
            <person name="Cavallini A."/>
            <person name="Hytonen T."/>
            <person name="Andres J."/>
            <person name="Pham M."/>
            <person name="Weisz D."/>
            <person name="Mascagni F."/>
            <person name="Usai G."/>
            <person name="Natali L."/>
            <person name="Bassil N."/>
            <person name="Fernandez G.E."/>
            <person name="Lomsadze A."/>
            <person name="Armour M."/>
            <person name="Olukolu B."/>
            <person name="Poorten T."/>
            <person name="Britton C."/>
            <person name="Davik J."/>
            <person name="Ashrafi H."/>
            <person name="Aiden E.L."/>
            <person name="Borodovsky M."/>
            <person name="Worthington M."/>
        </authorList>
    </citation>
    <scope>NUCLEOTIDE SEQUENCE [LARGE SCALE GENOMIC DNA]</scope>
    <source>
        <strain evidence="3">PI 553951</strain>
    </source>
</reference>
<organism evidence="3 4">
    <name type="scientific">Rubus argutus</name>
    <name type="common">Southern blackberry</name>
    <dbReference type="NCBI Taxonomy" id="59490"/>
    <lineage>
        <taxon>Eukaryota</taxon>
        <taxon>Viridiplantae</taxon>
        <taxon>Streptophyta</taxon>
        <taxon>Embryophyta</taxon>
        <taxon>Tracheophyta</taxon>
        <taxon>Spermatophyta</taxon>
        <taxon>Magnoliopsida</taxon>
        <taxon>eudicotyledons</taxon>
        <taxon>Gunneridae</taxon>
        <taxon>Pentapetalae</taxon>
        <taxon>rosids</taxon>
        <taxon>fabids</taxon>
        <taxon>Rosales</taxon>
        <taxon>Rosaceae</taxon>
        <taxon>Rosoideae</taxon>
        <taxon>Rosoideae incertae sedis</taxon>
        <taxon>Rubus</taxon>
    </lineage>
</organism>
<feature type="signal peptide" evidence="1">
    <location>
        <begin position="1"/>
        <end position="25"/>
    </location>
</feature>
<dbReference type="EMBL" id="JBEDUW010000004">
    <property type="protein sequence ID" value="KAK9935292.1"/>
    <property type="molecule type" value="Genomic_DNA"/>
</dbReference>
<proteinExistence type="predicted"/>
<evidence type="ECO:0000256" key="1">
    <source>
        <dbReference type="SAM" id="SignalP"/>
    </source>
</evidence>
<protein>
    <submittedName>
        <fullName evidence="3">Uncharacterized protein</fullName>
    </submittedName>
</protein>
<evidence type="ECO:0000313" key="4">
    <source>
        <dbReference type="Proteomes" id="UP001457282"/>
    </source>
</evidence>
<dbReference type="EMBL" id="JBEDUW010000004">
    <property type="protein sequence ID" value="KAK9935340.1"/>
    <property type="molecule type" value="Genomic_DNA"/>
</dbReference>
<dbReference type="Proteomes" id="UP001457282">
    <property type="component" value="Unassembled WGS sequence"/>
</dbReference>
<dbReference type="GO" id="GO:0048731">
    <property type="term" value="P:system development"/>
    <property type="evidence" value="ECO:0007669"/>
    <property type="project" value="InterPro"/>
</dbReference>
<gene>
    <name evidence="2" type="ORF">M0R45_022400</name>
    <name evidence="3" type="ORF">M0R45_022444</name>
</gene>
<dbReference type="AlphaFoldDB" id="A0AAW1XHU6"/>
<dbReference type="PANTHER" id="PTHR34545:SF7">
    <property type="entry name" value="CLAVATA3_ESR (CLE)-RELATED PROTEIN 16"/>
    <property type="match status" value="1"/>
</dbReference>
<evidence type="ECO:0000313" key="2">
    <source>
        <dbReference type="EMBL" id="KAK9935292.1"/>
    </source>
</evidence>
<evidence type="ECO:0000313" key="3">
    <source>
        <dbReference type="EMBL" id="KAK9935340.1"/>
    </source>
</evidence>
<sequence length="100" mass="10818">MRSSATESLILLLLVILLLSQTTTSVFGSHNSIAGHESTGRLISSPPRKARFHHRVSFHAPLSTPSREFFAGIHGGGVPADKLYGDDKRIVHTGPNPLHN</sequence>